<reference evidence="4" key="1">
    <citation type="submission" date="2016-02" db="EMBL/GenBank/DDBJ databases">
        <authorList>
            <person name="Wibberg D."/>
        </authorList>
    </citation>
    <scope>NUCLEOTIDE SEQUENCE [LARGE SCALE GENOMIC DNA]</scope>
</reference>
<dbReference type="InterPro" id="IPR052344">
    <property type="entry name" value="Transposase-related"/>
</dbReference>
<keyword evidence="4" id="KW-1185">Reference proteome</keyword>
<dbReference type="EMBL" id="FLUV01001383">
    <property type="protein sequence ID" value="SBW22895.1"/>
    <property type="molecule type" value="Genomic_DNA"/>
</dbReference>
<sequence>MSDPSASWEPCLAAAESRIEELAAEQAEARVDNERLAATNERLALANERLRRVVVDADECHEAELGAVRAERDQVRARLAELECEVADLRRRVSMDSTNSSSPPSKEPIGAKAERKTRQAEERRARQSSERVRSKEKKPGGQPGHPGAGLSRSRSRTGRYRRTRRRRARRARGTWRAPRCSPTAGRRSGICSNRCSRRSSGRCRCCGKVTTASVPGMRHAAAGTVSYGARLHAAAVLLASEGNIPIERAAMVIAALLGVPVSAGFVARANARLAEDLKAAGFDEAMKDALRAEESLCGDESPVNVLRRDLDEATGEPLAGSPHLLAVRTPWPGLVWYTGIPSRSSAAIDATGVLNGYTGYFTRDDYAGWHQYDGQLAGVQLCCAHLIRALRAVLILAPGVQKWAGRLIDLLREAHGLVEVARATGATRLEQKVTDTLRARYDADVEIGRLANLSRPWKDEKNHPGLVLARRLAAKADQVWLFLTDFKIPWTNNASEQAIRLPKRHQAVSGYWHTPTTLAGYLRVRSYLVSARDHGLRAIDAIRMALADEPWLPIPRTTTAPAARAA</sequence>
<feature type="compositionally biased region" description="Basic and acidic residues" evidence="1">
    <location>
        <begin position="112"/>
        <end position="139"/>
    </location>
</feature>
<protein>
    <submittedName>
        <fullName evidence="3">Transposase IS66</fullName>
    </submittedName>
</protein>
<feature type="compositionally biased region" description="Low complexity" evidence="1">
    <location>
        <begin position="95"/>
        <end position="108"/>
    </location>
</feature>
<dbReference type="NCBIfam" id="NF033517">
    <property type="entry name" value="transpos_IS66"/>
    <property type="match status" value="1"/>
</dbReference>
<gene>
    <name evidence="3" type="ORF">FDG2_3281</name>
</gene>
<evidence type="ECO:0000313" key="3">
    <source>
        <dbReference type="EMBL" id="SBW22895.1"/>
    </source>
</evidence>
<evidence type="ECO:0000256" key="1">
    <source>
        <dbReference type="SAM" id="MobiDB-lite"/>
    </source>
</evidence>
<dbReference type="PANTHER" id="PTHR33678:SF2">
    <property type="match status" value="1"/>
</dbReference>
<dbReference type="Pfam" id="PF03050">
    <property type="entry name" value="DDE_Tnp_IS66"/>
    <property type="match status" value="1"/>
</dbReference>
<proteinExistence type="predicted"/>
<feature type="compositionally biased region" description="Low complexity" evidence="1">
    <location>
        <begin position="174"/>
        <end position="190"/>
    </location>
</feature>
<evidence type="ECO:0000259" key="2">
    <source>
        <dbReference type="Pfam" id="PF03050"/>
    </source>
</evidence>
<dbReference type="InterPro" id="IPR004291">
    <property type="entry name" value="Transposase_IS66_central"/>
</dbReference>
<feature type="domain" description="Transposase IS66 central" evidence="2">
    <location>
        <begin position="226"/>
        <end position="515"/>
    </location>
</feature>
<evidence type="ECO:0000313" key="4">
    <source>
        <dbReference type="Proteomes" id="UP000199013"/>
    </source>
</evidence>
<dbReference type="PANTHER" id="PTHR33678">
    <property type="entry name" value="BLL1576 PROTEIN"/>
    <property type="match status" value="1"/>
</dbReference>
<name>A0A1C3NZF0_9ACTN</name>
<accession>A0A1C3NZF0</accession>
<dbReference type="Proteomes" id="UP000199013">
    <property type="component" value="Unassembled WGS sequence"/>
</dbReference>
<feature type="region of interest" description="Disordered" evidence="1">
    <location>
        <begin position="93"/>
        <end position="190"/>
    </location>
</feature>
<feature type="compositionally biased region" description="Basic residues" evidence="1">
    <location>
        <begin position="153"/>
        <end position="173"/>
    </location>
</feature>
<organism evidence="3 4">
    <name type="scientific">Candidatus Protofrankia californiensis</name>
    <dbReference type="NCBI Taxonomy" id="1839754"/>
    <lineage>
        <taxon>Bacteria</taxon>
        <taxon>Bacillati</taxon>
        <taxon>Actinomycetota</taxon>
        <taxon>Actinomycetes</taxon>
        <taxon>Frankiales</taxon>
        <taxon>Frankiaceae</taxon>
        <taxon>Protofrankia</taxon>
    </lineage>
</organism>
<dbReference type="AlphaFoldDB" id="A0A1C3NZF0"/>